<keyword evidence="4" id="KW-1185">Reference proteome</keyword>
<proteinExistence type="predicted"/>
<dbReference type="Proteomes" id="UP000552587">
    <property type="component" value="Unassembled WGS sequence"/>
</dbReference>
<gene>
    <name evidence="3" type="ORF">H4F99_10190</name>
</gene>
<dbReference type="PROSITE" id="PS51257">
    <property type="entry name" value="PROKAR_LIPOPROTEIN"/>
    <property type="match status" value="1"/>
</dbReference>
<feature type="signal peptide" evidence="1">
    <location>
        <begin position="1"/>
        <end position="24"/>
    </location>
</feature>
<evidence type="ECO:0000259" key="2">
    <source>
        <dbReference type="Pfam" id="PF09832"/>
    </source>
</evidence>
<name>A0A7W3YF22_9GAMM</name>
<evidence type="ECO:0000313" key="3">
    <source>
        <dbReference type="EMBL" id="MBB1088860.1"/>
    </source>
</evidence>
<keyword evidence="1" id="KW-0732">Signal</keyword>
<protein>
    <submittedName>
        <fullName evidence="3">DUF2059 domain-containing protein</fullName>
    </submittedName>
</protein>
<organism evidence="3 4">
    <name type="scientific">Marilutibacter penaei</name>
    <dbReference type="NCBI Taxonomy" id="2759900"/>
    <lineage>
        <taxon>Bacteria</taxon>
        <taxon>Pseudomonadati</taxon>
        <taxon>Pseudomonadota</taxon>
        <taxon>Gammaproteobacteria</taxon>
        <taxon>Lysobacterales</taxon>
        <taxon>Lysobacteraceae</taxon>
        <taxon>Marilutibacter</taxon>
    </lineage>
</organism>
<dbReference type="Pfam" id="PF09832">
    <property type="entry name" value="DUF2059"/>
    <property type="match status" value="1"/>
</dbReference>
<reference evidence="3 4" key="1">
    <citation type="submission" date="2020-07" db="EMBL/GenBank/DDBJ databases">
        <authorList>
            <person name="Xu S."/>
            <person name="Li A."/>
        </authorList>
    </citation>
    <scope>NUCLEOTIDE SEQUENCE [LARGE SCALE GENOMIC DNA]</scope>
    <source>
        <strain evidence="3 4">SG-8</strain>
    </source>
</reference>
<dbReference type="InterPro" id="IPR018637">
    <property type="entry name" value="DUF2059"/>
</dbReference>
<evidence type="ECO:0000256" key="1">
    <source>
        <dbReference type="SAM" id="SignalP"/>
    </source>
</evidence>
<dbReference type="EMBL" id="JACHTE010000006">
    <property type="protein sequence ID" value="MBB1088860.1"/>
    <property type="molecule type" value="Genomic_DNA"/>
</dbReference>
<dbReference type="RefSeq" id="WP_182669627.1">
    <property type="nucleotide sequence ID" value="NZ_JACHTE010000006.1"/>
</dbReference>
<sequence length="176" mass="19458">MTRRLLATPLLALLLACASPALRAAPPSDAEVDRLMELTRVRSTLDGMWPQLEAMQQQIVAQVQAEQGVSPSAEEQAELDALLRRQTATMREAMSWERVQPIYREIYQQTFDAADVEAMIAFYESDAGQNLVAKTPLLMQNTMLATQKLLGPMIEQMQQDIQATAAQRGTPADGTP</sequence>
<accession>A0A7W3YF22</accession>
<comment type="caution">
    <text evidence="3">The sequence shown here is derived from an EMBL/GenBank/DDBJ whole genome shotgun (WGS) entry which is preliminary data.</text>
</comment>
<feature type="chain" id="PRO_5030731418" evidence="1">
    <location>
        <begin position="25"/>
        <end position="176"/>
    </location>
</feature>
<evidence type="ECO:0000313" key="4">
    <source>
        <dbReference type="Proteomes" id="UP000552587"/>
    </source>
</evidence>
<feature type="domain" description="DUF2059" evidence="2">
    <location>
        <begin position="98"/>
        <end position="154"/>
    </location>
</feature>
<dbReference type="AlphaFoldDB" id="A0A7W3YF22"/>